<dbReference type="EMBL" id="ABXP02000104">
    <property type="protein sequence ID" value="KKC29201.1"/>
    <property type="molecule type" value="Genomic_DNA"/>
</dbReference>
<protein>
    <submittedName>
        <fullName evidence="1">Uncharacterized protein</fullName>
    </submittedName>
</protein>
<evidence type="ECO:0000313" key="1">
    <source>
        <dbReference type="EMBL" id="KKC29201.1"/>
    </source>
</evidence>
<name>A0A0F5PLD0_9THEO</name>
<accession>A0A0F5PLD0</accession>
<gene>
    <name evidence="1" type="ORF">CDSM653_01817</name>
</gene>
<dbReference type="AlphaFoldDB" id="A0A0F5PLD0"/>
<organism evidence="1 2">
    <name type="scientific">Caldanaerobacter subterraneus subsp. pacificus DSM 12653</name>
    <dbReference type="NCBI Taxonomy" id="391606"/>
    <lineage>
        <taxon>Bacteria</taxon>
        <taxon>Bacillati</taxon>
        <taxon>Bacillota</taxon>
        <taxon>Clostridia</taxon>
        <taxon>Thermoanaerobacterales</taxon>
        <taxon>Thermoanaerobacteraceae</taxon>
        <taxon>Caldanaerobacter</taxon>
    </lineage>
</organism>
<proteinExistence type="predicted"/>
<reference evidence="1 2" key="2">
    <citation type="journal article" date="2015" name="BMC Genomics">
        <title>Analysis of three genomes within the thermophilic bacterial species Caldanaerobacter subterraneus with a focus on carbon monoxide dehydrogenase evolution and hydrolase diversity.</title>
        <authorList>
            <person name="Sant'Anna F.H."/>
            <person name="Lebedinsky A.V."/>
            <person name="Sokolova T.G."/>
            <person name="Robb F.T."/>
            <person name="Gonzalez J.M."/>
        </authorList>
    </citation>
    <scope>NUCLEOTIDE SEQUENCE [LARGE SCALE GENOMIC DNA]</scope>
    <source>
        <strain evidence="1 2">DSM 12653</strain>
    </source>
</reference>
<comment type="caution">
    <text evidence="1">The sequence shown here is derived from an EMBL/GenBank/DDBJ whole genome shotgun (WGS) entry which is preliminary data.</text>
</comment>
<reference evidence="1 2" key="1">
    <citation type="submission" date="2008-07" db="EMBL/GenBank/DDBJ databases">
        <authorList>
            <person name="Gonzalez J."/>
            <person name="Sokolova T."/>
            <person name="Ferriera S."/>
            <person name="Johnson J."/>
            <person name="Kravitz S."/>
            <person name="Beeson K."/>
            <person name="Sutton G."/>
            <person name="Rogers Y.-H."/>
            <person name="Friedman R."/>
            <person name="Frazier M."/>
            <person name="Venter J.C."/>
        </authorList>
    </citation>
    <scope>NUCLEOTIDE SEQUENCE [LARGE SCALE GENOMIC DNA]</scope>
    <source>
        <strain evidence="1 2">DSM 12653</strain>
    </source>
</reference>
<dbReference type="Proteomes" id="UP000010146">
    <property type="component" value="Unassembled WGS sequence"/>
</dbReference>
<evidence type="ECO:0000313" key="2">
    <source>
        <dbReference type="Proteomes" id="UP000010146"/>
    </source>
</evidence>
<sequence>MKISTRISAILDVTIFSPHPVNFDYTTVLKYLQKRPNLKLSLI</sequence>
<reference evidence="2" key="3">
    <citation type="submission" date="2015-02" db="EMBL/GenBank/DDBJ databases">
        <title>Genome analysis of three genomes within the thermophilic hydrogenogenic bacterial species Caldanaerobacter subterraneus.</title>
        <authorList>
            <person name="Sant'Anna F.H."/>
            <person name="Lebedinsky A."/>
            <person name="Sokolova T."/>
            <person name="Robb F.T."/>
            <person name="Gonzalez J.M."/>
        </authorList>
    </citation>
    <scope>NUCLEOTIDE SEQUENCE [LARGE SCALE GENOMIC DNA]</scope>
    <source>
        <strain evidence="2">DSM 12653</strain>
    </source>
</reference>